<name>A0A0F5JKL7_9BACT</name>
<feature type="active site" evidence="6">
    <location>
        <position position="113"/>
    </location>
</feature>
<dbReference type="EC" id="3.4.21.89" evidence="3 7"/>
<dbReference type="Proteomes" id="UP000033047">
    <property type="component" value="Unassembled WGS sequence"/>
</dbReference>
<dbReference type="InterPro" id="IPR019758">
    <property type="entry name" value="Pept_S26A_signal_pept_1_CS"/>
</dbReference>
<evidence type="ECO:0000256" key="1">
    <source>
        <dbReference type="ARBA" id="ARBA00000677"/>
    </source>
</evidence>
<sequence>MKRISVIGLLFIILCVFFRVFGGEICLVPSSSMEPAILIGDWLWIDKLTYGARLPVRWSDIPLINVFTWNRTLWEKDRGTNWGYRRIKGFRSPCISDIIVFNSPERPDILLVKRVAGVISAGDTITFNRENYSSLKKILDNEYVSSFMRKNNIYINGRGDSCYRVKQNYYFVLGDNSSESYDSRSFGYIPESSVVGKVDRVLFSIDCDQKEFCRFRFFRLFHRLH</sequence>
<evidence type="ECO:0000256" key="7">
    <source>
        <dbReference type="RuleBase" id="RU362042"/>
    </source>
</evidence>
<dbReference type="PRINTS" id="PR00727">
    <property type="entry name" value="LEADERPTASE"/>
</dbReference>
<dbReference type="Pfam" id="PF10502">
    <property type="entry name" value="Peptidase_S26"/>
    <property type="match status" value="1"/>
</dbReference>
<evidence type="ECO:0000256" key="2">
    <source>
        <dbReference type="ARBA" id="ARBA00009370"/>
    </source>
</evidence>
<evidence type="ECO:0000256" key="6">
    <source>
        <dbReference type="PIRSR" id="PIRSR600223-1"/>
    </source>
</evidence>
<dbReference type="PANTHER" id="PTHR43390">
    <property type="entry name" value="SIGNAL PEPTIDASE I"/>
    <property type="match status" value="1"/>
</dbReference>
<dbReference type="Gene3D" id="2.10.109.10">
    <property type="entry name" value="Umud Fragment, subunit A"/>
    <property type="match status" value="1"/>
</dbReference>
<comment type="similarity">
    <text evidence="2 7">Belongs to the peptidase S26 family.</text>
</comment>
<proteinExistence type="inferred from homology"/>
<dbReference type="GO" id="GO:0016020">
    <property type="term" value="C:membrane"/>
    <property type="evidence" value="ECO:0007669"/>
    <property type="project" value="UniProtKB-SubCell"/>
</dbReference>
<accession>A0A0F5JKL7</accession>
<evidence type="ECO:0000259" key="8">
    <source>
        <dbReference type="Pfam" id="PF10502"/>
    </source>
</evidence>
<evidence type="ECO:0000313" key="9">
    <source>
        <dbReference type="EMBL" id="KKB58100.1"/>
    </source>
</evidence>
<feature type="active site" evidence="6">
    <location>
        <position position="32"/>
    </location>
</feature>
<comment type="caution">
    <text evidence="9">The sequence shown here is derived from an EMBL/GenBank/DDBJ whole genome shotgun (WGS) entry which is preliminary data.</text>
</comment>
<dbReference type="EMBL" id="AQHV01000006">
    <property type="protein sequence ID" value="KKB58100.1"/>
    <property type="molecule type" value="Genomic_DNA"/>
</dbReference>
<dbReference type="SUPFAM" id="SSF51306">
    <property type="entry name" value="LexA/Signal peptidase"/>
    <property type="match status" value="1"/>
</dbReference>
<dbReference type="PANTHER" id="PTHR43390:SF1">
    <property type="entry name" value="CHLOROPLAST PROCESSING PEPTIDASE"/>
    <property type="match status" value="1"/>
</dbReference>
<dbReference type="InterPro" id="IPR036286">
    <property type="entry name" value="LexA/Signal_pep-like_sf"/>
</dbReference>
<comment type="subcellular location">
    <subcellularLocation>
        <location evidence="7">Membrane</location>
        <topology evidence="7">Single-pass type II membrane protein</topology>
    </subcellularLocation>
</comment>
<dbReference type="STRING" id="927665.HMPREF1535_00918"/>
<dbReference type="PROSITE" id="PS00761">
    <property type="entry name" value="SPASE_I_3"/>
    <property type="match status" value="1"/>
</dbReference>
<keyword evidence="5 7" id="KW-0378">Hydrolase</keyword>
<feature type="domain" description="Peptidase S26" evidence="8">
    <location>
        <begin position="6"/>
        <end position="201"/>
    </location>
</feature>
<evidence type="ECO:0000256" key="4">
    <source>
        <dbReference type="ARBA" id="ARBA00019232"/>
    </source>
</evidence>
<evidence type="ECO:0000313" key="10">
    <source>
        <dbReference type="Proteomes" id="UP000033047"/>
    </source>
</evidence>
<dbReference type="CDD" id="cd06530">
    <property type="entry name" value="S26_SPase_I"/>
    <property type="match status" value="1"/>
</dbReference>
<dbReference type="GO" id="GO:0004252">
    <property type="term" value="F:serine-type endopeptidase activity"/>
    <property type="evidence" value="ECO:0007669"/>
    <property type="project" value="InterPro"/>
</dbReference>
<dbReference type="InterPro" id="IPR000223">
    <property type="entry name" value="Pept_S26A_signal_pept_1"/>
</dbReference>
<dbReference type="HOGENOM" id="CLU_028723_1_3_10"/>
<dbReference type="InterPro" id="IPR019533">
    <property type="entry name" value="Peptidase_S26"/>
</dbReference>
<reference evidence="9 10" key="1">
    <citation type="submission" date="2013-04" db="EMBL/GenBank/DDBJ databases">
        <title>The Genome Sequence of Parabacteroides goldsteinii DSM 19448.</title>
        <authorList>
            <consortium name="The Broad Institute Genomics Platform"/>
            <person name="Earl A."/>
            <person name="Ward D."/>
            <person name="Feldgarden M."/>
            <person name="Gevers D."/>
            <person name="Martens E."/>
            <person name="Sakamoto M."/>
            <person name="Benno Y."/>
            <person name="Song Y."/>
            <person name="Liu C."/>
            <person name="Lee J."/>
            <person name="Bolanos M."/>
            <person name="Vaisanen M.L."/>
            <person name="Finegold S.M."/>
            <person name="Walker B."/>
            <person name="Young S."/>
            <person name="Zeng Q."/>
            <person name="Gargeya S."/>
            <person name="Fitzgerald M."/>
            <person name="Haas B."/>
            <person name="Abouelleil A."/>
            <person name="Allen A.W."/>
            <person name="Alvarado L."/>
            <person name="Arachchi H.M."/>
            <person name="Berlin A.M."/>
            <person name="Chapman S.B."/>
            <person name="Gainer-Dewar J."/>
            <person name="Goldberg J."/>
            <person name="Griggs A."/>
            <person name="Gujja S."/>
            <person name="Hansen M."/>
            <person name="Howarth C."/>
            <person name="Imamovic A."/>
            <person name="Ireland A."/>
            <person name="Larimer J."/>
            <person name="McCowan C."/>
            <person name="Murphy C."/>
            <person name="Pearson M."/>
            <person name="Poon T.W."/>
            <person name="Priest M."/>
            <person name="Roberts A."/>
            <person name="Saif S."/>
            <person name="Shea T."/>
            <person name="Sisk P."/>
            <person name="Sykes S."/>
            <person name="Wortman J."/>
            <person name="Nusbaum C."/>
            <person name="Birren B."/>
        </authorList>
    </citation>
    <scope>NUCLEOTIDE SEQUENCE [LARGE SCALE GENOMIC DNA]</scope>
    <source>
        <strain evidence="9 10">DSM 19448</strain>
    </source>
</reference>
<comment type="catalytic activity">
    <reaction evidence="1 7">
        <text>Cleavage of hydrophobic, N-terminal signal or leader sequences from secreted and periplasmic proteins.</text>
        <dbReference type="EC" id="3.4.21.89"/>
    </reaction>
</comment>
<evidence type="ECO:0000256" key="5">
    <source>
        <dbReference type="ARBA" id="ARBA00022801"/>
    </source>
</evidence>
<gene>
    <name evidence="9" type="ORF">HMPREF1535_00918</name>
</gene>
<dbReference type="GO" id="GO:0006465">
    <property type="term" value="P:signal peptide processing"/>
    <property type="evidence" value="ECO:0007669"/>
    <property type="project" value="InterPro"/>
</dbReference>
<organism evidence="9 10">
    <name type="scientific">Parabacteroides goldsteinii DSM 19448 = WAL 12034</name>
    <dbReference type="NCBI Taxonomy" id="927665"/>
    <lineage>
        <taxon>Bacteria</taxon>
        <taxon>Pseudomonadati</taxon>
        <taxon>Bacteroidota</taxon>
        <taxon>Bacteroidia</taxon>
        <taxon>Bacteroidales</taxon>
        <taxon>Tannerellaceae</taxon>
        <taxon>Parabacteroides</taxon>
    </lineage>
</organism>
<keyword evidence="7" id="KW-0645">Protease</keyword>
<dbReference type="PATRIC" id="fig|927665.4.peg.940"/>
<dbReference type="NCBIfam" id="TIGR02227">
    <property type="entry name" value="sigpep_I_bact"/>
    <property type="match status" value="1"/>
</dbReference>
<evidence type="ECO:0000256" key="3">
    <source>
        <dbReference type="ARBA" id="ARBA00013208"/>
    </source>
</evidence>
<protein>
    <recommendedName>
        <fullName evidence="4 7">Signal peptidase I</fullName>
        <ecNumber evidence="3 7">3.4.21.89</ecNumber>
    </recommendedName>
</protein>
<dbReference type="RefSeq" id="WP_007655091.1">
    <property type="nucleotide sequence ID" value="NZ_KQ033912.1"/>
</dbReference>
<dbReference type="GO" id="GO:0009003">
    <property type="term" value="F:signal peptidase activity"/>
    <property type="evidence" value="ECO:0007669"/>
    <property type="project" value="UniProtKB-EC"/>
</dbReference>
<dbReference type="AlphaFoldDB" id="A0A0F5JKL7"/>